<protein>
    <submittedName>
        <fullName evidence="2">Uncharacterized protein</fullName>
    </submittedName>
</protein>
<name>X1LVD1_9ZZZZ</name>
<comment type="caution">
    <text evidence="2">The sequence shown here is derived from an EMBL/GenBank/DDBJ whole genome shotgun (WGS) entry which is preliminary data.</text>
</comment>
<sequence length="41" mass="4449">MSAPTSALGNRQGLSDNGGGGKVKERKLKKFLEDEERKKTS</sequence>
<feature type="compositionally biased region" description="Basic and acidic residues" evidence="1">
    <location>
        <begin position="30"/>
        <end position="41"/>
    </location>
</feature>
<feature type="region of interest" description="Disordered" evidence="1">
    <location>
        <begin position="1"/>
        <end position="41"/>
    </location>
</feature>
<dbReference type="EMBL" id="BARV01012661">
    <property type="protein sequence ID" value="GAI06375.1"/>
    <property type="molecule type" value="Genomic_DNA"/>
</dbReference>
<feature type="compositionally biased region" description="Polar residues" evidence="1">
    <location>
        <begin position="1"/>
        <end position="15"/>
    </location>
</feature>
<dbReference type="AlphaFoldDB" id="X1LVD1"/>
<reference evidence="2" key="1">
    <citation type="journal article" date="2014" name="Front. Microbiol.">
        <title>High frequency of phylogenetically diverse reductive dehalogenase-homologous genes in deep subseafloor sedimentary metagenomes.</title>
        <authorList>
            <person name="Kawai M."/>
            <person name="Futagami T."/>
            <person name="Toyoda A."/>
            <person name="Takaki Y."/>
            <person name="Nishi S."/>
            <person name="Hori S."/>
            <person name="Arai W."/>
            <person name="Tsubouchi T."/>
            <person name="Morono Y."/>
            <person name="Uchiyama I."/>
            <person name="Ito T."/>
            <person name="Fujiyama A."/>
            <person name="Inagaki F."/>
            <person name="Takami H."/>
        </authorList>
    </citation>
    <scope>NUCLEOTIDE SEQUENCE</scope>
    <source>
        <strain evidence="2">Expedition CK06-06</strain>
    </source>
</reference>
<proteinExistence type="predicted"/>
<evidence type="ECO:0000313" key="2">
    <source>
        <dbReference type="EMBL" id="GAI06375.1"/>
    </source>
</evidence>
<evidence type="ECO:0000256" key="1">
    <source>
        <dbReference type="SAM" id="MobiDB-lite"/>
    </source>
</evidence>
<accession>X1LVD1</accession>
<organism evidence="2">
    <name type="scientific">marine sediment metagenome</name>
    <dbReference type="NCBI Taxonomy" id="412755"/>
    <lineage>
        <taxon>unclassified sequences</taxon>
        <taxon>metagenomes</taxon>
        <taxon>ecological metagenomes</taxon>
    </lineage>
</organism>
<gene>
    <name evidence="2" type="ORF">S06H3_23332</name>
</gene>